<dbReference type="GO" id="GO:0005524">
    <property type="term" value="F:ATP binding"/>
    <property type="evidence" value="ECO:0007669"/>
    <property type="project" value="UniProtKB-KW"/>
</dbReference>
<dbReference type="KEGG" id="amt:Amet_1536"/>
<dbReference type="PANTHER" id="PTHR42855:SF2">
    <property type="entry name" value="DRUG RESISTANCE ABC TRANSPORTER,ATP-BINDING PROTEIN"/>
    <property type="match status" value="1"/>
</dbReference>
<dbReference type="OrthoDB" id="9801441at2"/>
<dbReference type="RefSeq" id="WP_012062764.1">
    <property type="nucleotide sequence ID" value="NC_009633.1"/>
</dbReference>
<evidence type="ECO:0000256" key="1">
    <source>
        <dbReference type="SAM" id="Coils"/>
    </source>
</evidence>
<dbReference type="PANTHER" id="PTHR42855">
    <property type="entry name" value="ABC TRANSPORTER ATP-BINDING SUBUNIT"/>
    <property type="match status" value="1"/>
</dbReference>
<keyword evidence="1" id="KW-0175">Coiled coil</keyword>
<evidence type="ECO:0000313" key="3">
    <source>
        <dbReference type="EMBL" id="ABR47726.1"/>
    </source>
</evidence>
<dbReference type="Pfam" id="PF00005">
    <property type="entry name" value="ABC_tran"/>
    <property type="match status" value="1"/>
</dbReference>
<reference evidence="4" key="1">
    <citation type="journal article" date="2016" name="Genome Announc.">
        <title>Complete genome sequence of Alkaliphilus metalliredigens strain QYMF, an alkaliphilic and metal-reducing bacterium isolated from borax-contaminated leachate ponds.</title>
        <authorList>
            <person name="Hwang C."/>
            <person name="Copeland A."/>
            <person name="Lucas S."/>
            <person name="Lapidus A."/>
            <person name="Barry K."/>
            <person name="Detter J.C."/>
            <person name="Glavina Del Rio T."/>
            <person name="Hammon N."/>
            <person name="Israni S."/>
            <person name="Dalin E."/>
            <person name="Tice H."/>
            <person name="Pitluck S."/>
            <person name="Chertkov O."/>
            <person name="Brettin T."/>
            <person name="Bruce D."/>
            <person name="Han C."/>
            <person name="Schmutz J."/>
            <person name="Larimer F."/>
            <person name="Land M.L."/>
            <person name="Hauser L."/>
            <person name="Kyrpides N."/>
            <person name="Mikhailova N."/>
            <person name="Ye Q."/>
            <person name="Zhou J."/>
            <person name="Richardson P."/>
            <person name="Fields M.W."/>
        </authorList>
    </citation>
    <scope>NUCLEOTIDE SEQUENCE [LARGE SCALE GENOMIC DNA]</scope>
    <source>
        <strain evidence="4">QYMF</strain>
    </source>
</reference>
<name>A6TNF8_ALKMQ</name>
<gene>
    <name evidence="3" type="ordered locus">Amet_1536</name>
</gene>
<dbReference type="InterPro" id="IPR051309">
    <property type="entry name" value="ABCF_ATPase"/>
</dbReference>
<dbReference type="EMBL" id="CP000724">
    <property type="protein sequence ID" value="ABR47726.1"/>
    <property type="molecule type" value="Genomic_DNA"/>
</dbReference>
<dbReference type="STRING" id="293826.Amet_1536"/>
<feature type="domain" description="ABC transporter" evidence="2">
    <location>
        <begin position="19"/>
        <end position="78"/>
    </location>
</feature>
<organism evidence="3 4">
    <name type="scientific">Alkaliphilus metalliredigens (strain QYMF)</name>
    <dbReference type="NCBI Taxonomy" id="293826"/>
    <lineage>
        <taxon>Bacteria</taxon>
        <taxon>Bacillati</taxon>
        <taxon>Bacillota</taxon>
        <taxon>Clostridia</taxon>
        <taxon>Peptostreptococcales</taxon>
        <taxon>Natronincolaceae</taxon>
        <taxon>Alkaliphilus</taxon>
    </lineage>
</organism>
<dbReference type="SUPFAM" id="SSF52540">
    <property type="entry name" value="P-loop containing nucleoside triphosphate hydrolases"/>
    <property type="match status" value="2"/>
</dbReference>
<keyword evidence="3" id="KW-0547">Nucleotide-binding</keyword>
<dbReference type="Gene3D" id="3.40.50.300">
    <property type="entry name" value="P-loop containing nucleotide triphosphate hydrolases"/>
    <property type="match status" value="1"/>
</dbReference>
<dbReference type="GO" id="GO:0016887">
    <property type="term" value="F:ATP hydrolysis activity"/>
    <property type="evidence" value="ECO:0007669"/>
    <property type="project" value="InterPro"/>
</dbReference>
<evidence type="ECO:0000313" key="4">
    <source>
        <dbReference type="Proteomes" id="UP000001572"/>
    </source>
</evidence>
<dbReference type="AlphaFoldDB" id="A6TNF8"/>
<proteinExistence type="predicted"/>
<evidence type="ECO:0000259" key="2">
    <source>
        <dbReference type="Pfam" id="PF00005"/>
    </source>
</evidence>
<accession>A6TNF8</accession>
<feature type="coiled-coil region" evidence="1">
    <location>
        <begin position="102"/>
        <end position="129"/>
    </location>
</feature>
<sequence>MHELSFDGVKKYMNEALVLKDVSFQLSEGEKVGIIGQNGSGKTTVLKLIAGILKLKHCEGYPYAPVPPGYDEGWVKITKGSTCSYLEQIPEYTEGVKVINVLNMAFKEVYSIEKEMRELEEKMKELIDSDLEKSLKQYSYLMELYEVNTTLQVM</sequence>
<dbReference type="InterPro" id="IPR003439">
    <property type="entry name" value="ABC_transporter-like_ATP-bd"/>
</dbReference>
<dbReference type="InterPro" id="IPR027417">
    <property type="entry name" value="P-loop_NTPase"/>
</dbReference>
<dbReference type="HOGENOM" id="CLU_1700536_0_0_9"/>
<protein>
    <submittedName>
        <fullName evidence="3">ABC transporter ATP-binding protein</fullName>
    </submittedName>
</protein>
<keyword evidence="3" id="KW-0067">ATP-binding</keyword>
<keyword evidence="4" id="KW-1185">Reference proteome</keyword>
<dbReference type="Proteomes" id="UP000001572">
    <property type="component" value="Chromosome"/>
</dbReference>
<dbReference type="eggNOG" id="COG0488">
    <property type="taxonomic scope" value="Bacteria"/>
</dbReference>